<evidence type="ECO:0000313" key="2">
    <source>
        <dbReference type="EMBL" id="MPC08892.1"/>
    </source>
</evidence>
<keyword evidence="1" id="KW-0812">Transmembrane</keyword>
<name>A0A5B7CGS0_PORTR</name>
<sequence length="109" mass="11302">MLSVGRAKLKLVVNIEVSKNGDLHERKETESSAVAVFIITIVVVCSAVRVVVVVGGGSGARCGGSSSGSGRGAVGTPTRWSVLLASPLALSRCLVPEWTRCSHLLALLF</sequence>
<comment type="caution">
    <text evidence="2">The sequence shown here is derived from an EMBL/GenBank/DDBJ whole genome shotgun (WGS) entry which is preliminary data.</text>
</comment>
<protein>
    <submittedName>
        <fullName evidence="2">Uncharacterized protein</fullName>
    </submittedName>
</protein>
<dbReference type="Proteomes" id="UP000324222">
    <property type="component" value="Unassembled WGS sequence"/>
</dbReference>
<organism evidence="2 3">
    <name type="scientific">Portunus trituberculatus</name>
    <name type="common">Swimming crab</name>
    <name type="synonym">Neptunus trituberculatus</name>
    <dbReference type="NCBI Taxonomy" id="210409"/>
    <lineage>
        <taxon>Eukaryota</taxon>
        <taxon>Metazoa</taxon>
        <taxon>Ecdysozoa</taxon>
        <taxon>Arthropoda</taxon>
        <taxon>Crustacea</taxon>
        <taxon>Multicrustacea</taxon>
        <taxon>Malacostraca</taxon>
        <taxon>Eumalacostraca</taxon>
        <taxon>Eucarida</taxon>
        <taxon>Decapoda</taxon>
        <taxon>Pleocyemata</taxon>
        <taxon>Brachyura</taxon>
        <taxon>Eubrachyura</taxon>
        <taxon>Portunoidea</taxon>
        <taxon>Portunidae</taxon>
        <taxon>Portuninae</taxon>
        <taxon>Portunus</taxon>
    </lineage>
</organism>
<keyword evidence="1" id="KW-0472">Membrane</keyword>
<feature type="transmembrane region" description="Helical" evidence="1">
    <location>
        <begin position="33"/>
        <end position="57"/>
    </location>
</feature>
<accession>A0A5B7CGS0</accession>
<reference evidence="2 3" key="1">
    <citation type="submission" date="2019-05" db="EMBL/GenBank/DDBJ databases">
        <title>Another draft genome of Portunus trituberculatus and its Hox gene families provides insights of decapod evolution.</title>
        <authorList>
            <person name="Jeong J.-H."/>
            <person name="Song I."/>
            <person name="Kim S."/>
            <person name="Choi T."/>
            <person name="Kim D."/>
            <person name="Ryu S."/>
            <person name="Kim W."/>
        </authorList>
    </citation>
    <scope>NUCLEOTIDE SEQUENCE [LARGE SCALE GENOMIC DNA]</scope>
    <source>
        <tissue evidence="2">Muscle</tissue>
    </source>
</reference>
<evidence type="ECO:0000313" key="3">
    <source>
        <dbReference type="Proteomes" id="UP000324222"/>
    </source>
</evidence>
<proteinExistence type="predicted"/>
<dbReference type="EMBL" id="VSRR010000047">
    <property type="protein sequence ID" value="MPC08892.1"/>
    <property type="molecule type" value="Genomic_DNA"/>
</dbReference>
<keyword evidence="1" id="KW-1133">Transmembrane helix</keyword>
<dbReference type="AlphaFoldDB" id="A0A5B7CGS0"/>
<gene>
    <name evidence="2" type="ORF">E2C01_001488</name>
</gene>
<keyword evidence="3" id="KW-1185">Reference proteome</keyword>
<evidence type="ECO:0000256" key="1">
    <source>
        <dbReference type="SAM" id="Phobius"/>
    </source>
</evidence>